<sequence>MELKAMIPRASFSSCRNLYIALTLPAVGFVAARLIVNLASAASYAGIPNETSIYRAPSQRLLTAAEEENVPYPPDALPGGRNVDTPYGNTRVYEWGPENGRKVLFVHGISTPCIALARIARQLVSKGCRVMLFDLYGRGYSDAPDPSVYRQDIKLLSSQMLSVVSSSRLNWTDGFTLAGYSLGGGIAAAFTSYYPELVQSLVLIAPGGLLRPTRISLSSKLLYSGLLPDQLVNRIVKHKLQAGGNKPNVPKMKSVKHKLDVADAAAEELPDDNGAHGPSSESPLFEGRGKVSPATVVAWQTEVHDGFVPAFVSCVKWAPIHDGHEHWRTIGERCQARRSPSDEEDVLRGLKEGKVLLILGTSDAVISAKETEEDATTALGANNLRTVKLFGGHDLPITNSEGCARVMVDFWSGAA</sequence>
<dbReference type="AlphaFoldDB" id="N1Q0G9"/>
<dbReference type="SUPFAM" id="SSF53474">
    <property type="entry name" value="alpha/beta-Hydrolases"/>
    <property type="match status" value="1"/>
</dbReference>
<reference evidence="3 4" key="2">
    <citation type="journal article" date="2012" name="PLoS Pathog.">
        <title>Diverse lifestyles and strategies of plant pathogenesis encoded in the genomes of eighteen Dothideomycetes fungi.</title>
        <authorList>
            <person name="Ohm R.A."/>
            <person name="Feau N."/>
            <person name="Henrissat B."/>
            <person name="Schoch C.L."/>
            <person name="Horwitz B.A."/>
            <person name="Barry K.W."/>
            <person name="Condon B.J."/>
            <person name="Copeland A.C."/>
            <person name="Dhillon B."/>
            <person name="Glaser F."/>
            <person name="Hesse C.N."/>
            <person name="Kosti I."/>
            <person name="LaButti K."/>
            <person name="Lindquist E.A."/>
            <person name="Lucas S."/>
            <person name="Salamov A.A."/>
            <person name="Bradshaw R.E."/>
            <person name="Ciuffetti L."/>
            <person name="Hamelin R.C."/>
            <person name="Kema G.H.J."/>
            <person name="Lawrence C."/>
            <person name="Scott J.A."/>
            <person name="Spatafora J.W."/>
            <person name="Turgeon B.G."/>
            <person name="de Wit P.J.G.M."/>
            <person name="Zhong S."/>
            <person name="Goodwin S.B."/>
            <person name="Grigoriev I.V."/>
        </authorList>
    </citation>
    <scope>NUCLEOTIDE SEQUENCE [LARGE SCALE GENOMIC DNA]</scope>
    <source>
        <strain evidence="4">NZE10 / CBS 128990</strain>
    </source>
</reference>
<dbReference type="InterPro" id="IPR050266">
    <property type="entry name" value="AB_hydrolase_sf"/>
</dbReference>
<dbReference type="STRING" id="675120.N1Q0G9"/>
<dbReference type="OMA" id="DVASPYG"/>
<dbReference type="Proteomes" id="UP000016933">
    <property type="component" value="Unassembled WGS sequence"/>
</dbReference>
<evidence type="ECO:0000313" key="3">
    <source>
        <dbReference type="EMBL" id="EME49271.1"/>
    </source>
</evidence>
<dbReference type="InterPro" id="IPR029058">
    <property type="entry name" value="AB_hydrolase_fold"/>
</dbReference>
<reference evidence="4" key="1">
    <citation type="journal article" date="2012" name="PLoS Genet.">
        <title>The genomes of the fungal plant pathogens Cladosporium fulvum and Dothistroma septosporum reveal adaptation to different hosts and lifestyles but also signatures of common ancestry.</title>
        <authorList>
            <person name="de Wit P.J.G.M."/>
            <person name="van der Burgt A."/>
            <person name="Oekmen B."/>
            <person name="Stergiopoulos I."/>
            <person name="Abd-Elsalam K.A."/>
            <person name="Aerts A.L."/>
            <person name="Bahkali A.H."/>
            <person name="Beenen H.G."/>
            <person name="Chettri P."/>
            <person name="Cox M.P."/>
            <person name="Datema E."/>
            <person name="de Vries R.P."/>
            <person name="Dhillon B."/>
            <person name="Ganley A.R."/>
            <person name="Griffiths S.A."/>
            <person name="Guo Y."/>
            <person name="Hamelin R.C."/>
            <person name="Henrissat B."/>
            <person name="Kabir M.S."/>
            <person name="Jashni M.K."/>
            <person name="Kema G."/>
            <person name="Klaubauf S."/>
            <person name="Lapidus A."/>
            <person name="Levasseur A."/>
            <person name="Lindquist E."/>
            <person name="Mehrabi R."/>
            <person name="Ohm R.A."/>
            <person name="Owen T.J."/>
            <person name="Salamov A."/>
            <person name="Schwelm A."/>
            <person name="Schijlen E."/>
            <person name="Sun H."/>
            <person name="van den Burg H.A."/>
            <person name="van Ham R.C.H.J."/>
            <person name="Zhang S."/>
            <person name="Goodwin S.B."/>
            <person name="Grigoriev I.V."/>
            <person name="Collemare J."/>
            <person name="Bradshaw R.E."/>
        </authorList>
    </citation>
    <scope>NUCLEOTIDE SEQUENCE [LARGE SCALE GENOMIC DNA]</scope>
    <source>
        <strain evidence="4">NZE10 / CBS 128990</strain>
    </source>
</reference>
<dbReference type="InterPro" id="IPR000073">
    <property type="entry name" value="AB_hydrolase_1"/>
</dbReference>
<feature type="domain" description="Serine aminopeptidase S33" evidence="2">
    <location>
        <begin position="101"/>
        <end position="220"/>
    </location>
</feature>
<dbReference type="EMBL" id="KB446535">
    <property type="protein sequence ID" value="EME49271.1"/>
    <property type="molecule type" value="Genomic_DNA"/>
</dbReference>
<dbReference type="PANTHER" id="PTHR43798">
    <property type="entry name" value="MONOACYLGLYCEROL LIPASE"/>
    <property type="match status" value="1"/>
</dbReference>
<dbReference type="eggNOG" id="ENOG502S1BG">
    <property type="taxonomic scope" value="Eukaryota"/>
</dbReference>
<gene>
    <name evidence="3" type="ORF">DOTSEDRAFT_68141</name>
</gene>
<name>N1Q0G9_DOTSN</name>
<evidence type="ECO:0000313" key="4">
    <source>
        <dbReference type="Proteomes" id="UP000016933"/>
    </source>
</evidence>
<feature type="region of interest" description="Disordered" evidence="1">
    <location>
        <begin position="268"/>
        <end position="287"/>
    </location>
</feature>
<dbReference type="Pfam" id="PF12146">
    <property type="entry name" value="Hydrolase_4"/>
    <property type="match status" value="1"/>
</dbReference>
<dbReference type="PRINTS" id="PR00111">
    <property type="entry name" value="ABHYDROLASE"/>
</dbReference>
<organism evidence="3 4">
    <name type="scientific">Dothistroma septosporum (strain NZE10 / CBS 128990)</name>
    <name type="common">Red band needle blight fungus</name>
    <name type="synonym">Mycosphaerella pini</name>
    <dbReference type="NCBI Taxonomy" id="675120"/>
    <lineage>
        <taxon>Eukaryota</taxon>
        <taxon>Fungi</taxon>
        <taxon>Dikarya</taxon>
        <taxon>Ascomycota</taxon>
        <taxon>Pezizomycotina</taxon>
        <taxon>Dothideomycetes</taxon>
        <taxon>Dothideomycetidae</taxon>
        <taxon>Mycosphaerellales</taxon>
        <taxon>Mycosphaerellaceae</taxon>
        <taxon>Dothistroma</taxon>
    </lineage>
</organism>
<protein>
    <recommendedName>
        <fullName evidence="2">Serine aminopeptidase S33 domain-containing protein</fullName>
    </recommendedName>
</protein>
<accession>N1Q0G9</accession>
<evidence type="ECO:0000259" key="2">
    <source>
        <dbReference type="Pfam" id="PF12146"/>
    </source>
</evidence>
<keyword evidence="4" id="KW-1185">Reference proteome</keyword>
<dbReference type="PANTHER" id="PTHR43798:SF33">
    <property type="entry name" value="HYDROLASE, PUTATIVE (AFU_ORTHOLOGUE AFUA_2G14860)-RELATED"/>
    <property type="match status" value="1"/>
</dbReference>
<dbReference type="HOGENOM" id="CLU_020336_11_1_1"/>
<dbReference type="GO" id="GO:0016020">
    <property type="term" value="C:membrane"/>
    <property type="evidence" value="ECO:0007669"/>
    <property type="project" value="TreeGrafter"/>
</dbReference>
<proteinExistence type="predicted"/>
<dbReference type="Gene3D" id="3.40.50.1820">
    <property type="entry name" value="alpha/beta hydrolase"/>
    <property type="match status" value="1"/>
</dbReference>
<evidence type="ECO:0000256" key="1">
    <source>
        <dbReference type="SAM" id="MobiDB-lite"/>
    </source>
</evidence>
<dbReference type="OrthoDB" id="408373at2759"/>
<dbReference type="InterPro" id="IPR022742">
    <property type="entry name" value="Hydrolase_4"/>
</dbReference>